<evidence type="ECO:0000256" key="9">
    <source>
        <dbReference type="ARBA" id="ARBA00023146"/>
    </source>
</evidence>
<evidence type="ECO:0000256" key="3">
    <source>
        <dbReference type="ARBA" id="ARBA00022598"/>
    </source>
</evidence>
<feature type="domain" description="Zinc finger FPG/IleRS-type" evidence="14">
    <location>
        <begin position="906"/>
        <end position="934"/>
    </location>
</feature>
<dbReference type="PANTHER" id="PTHR42765">
    <property type="entry name" value="SOLEUCYL-TRNA SYNTHETASE"/>
    <property type="match status" value="1"/>
</dbReference>
<evidence type="ECO:0000256" key="1">
    <source>
        <dbReference type="ARBA" id="ARBA00006887"/>
    </source>
</evidence>
<dbReference type="InterPro" id="IPR023585">
    <property type="entry name" value="Ile-tRNA-ligase_type1"/>
</dbReference>
<keyword evidence="2 12" id="KW-0963">Cytoplasm</keyword>
<dbReference type="FunFam" id="3.40.50.620:FF:000168">
    <property type="entry name" value="Isoleucine--tRNA ligase"/>
    <property type="match status" value="1"/>
</dbReference>
<evidence type="ECO:0000313" key="16">
    <source>
        <dbReference type="EMBL" id="KII77431.1"/>
    </source>
</evidence>
<dbReference type="InterPro" id="IPR013155">
    <property type="entry name" value="M/V/L/I-tRNA-synth_anticd-bd"/>
</dbReference>
<accession>A0A0C2NCS6</accession>
<dbReference type="CDD" id="cd00818">
    <property type="entry name" value="IleRS_core"/>
    <property type="match status" value="1"/>
</dbReference>
<protein>
    <recommendedName>
        <fullName evidence="12">Isoleucine--tRNA ligase</fullName>
        <ecNumber evidence="12">6.1.1.5</ecNumber>
    </recommendedName>
    <alternativeName>
        <fullName evidence="12">Isoleucyl-tRNA synthetase</fullName>
        <shortName evidence="12">IleRS</shortName>
    </alternativeName>
</protein>
<comment type="cofactor">
    <cofactor evidence="12">
        <name>Zn(2+)</name>
        <dbReference type="ChEBI" id="CHEBI:29105"/>
    </cofactor>
    <text evidence="12">Binds 1 zinc ion per subunit.</text>
</comment>
<evidence type="ECO:0000256" key="12">
    <source>
        <dbReference type="HAMAP-Rule" id="MF_02002"/>
    </source>
</evidence>
<evidence type="ECO:0000259" key="14">
    <source>
        <dbReference type="Pfam" id="PF06827"/>
    </source>
</evidence>
<comment type="function">
    <text evidence="10 12">Catalyzes the attachment of isoleucine to tRNA(Ile). As IleRS can inadvertently accommodate and process structurally similar amino acids such as valine, to avoid such errors it has two additional distinct tRNA(Ile)-dependent editing activities. One activity is designated as 'pretransfer' editing and involves the hydrolysis of activated Val-AMP. The other activity is designated 'posttransfer' editing and involves deacylation of mischarged Val-tRNA(Ile).</text>
</comment>
<dbReference type="SUPFAM" id="SSF47323">
    <property type="entry name" value="Anticodon-binding domain of a subclass of class I aminoacyl-tRNA synthetases"/>
    <property type="match status" value="1"/>
</dbReference>
<evidence type="ECO:0000259" key="13">
    <source>
        <dbReference type="Pfam" id="PF00133"/>
    </source>
</evidence>
<name>A0A0C2P4M3_9VIBR</name>
<gene>
    <name evidence="12 16" type="primary">ileS</name>
    <name evidence="16" type="ORF">OJ16_11260</name>
</gene>
<keyword evidence="9 12" id="KW-0030">Aminoacyl-tRNA synthetase</keyword>
<keyword evidence="17" id="KW-1185">Reference proteome</keyword>
<dbReference type="InterPro" id="IPR010663">
    <property type="entry name" value="Znf_FPG/IleRS"/>
</dbReference>
<dbReference type="OrthoDB" id="9810365at2"/>
<comment type="caution">
    <text evidence="16">The sequence shown here is derived from an EMBL/GenBank/DDBJ whole genome shotgun (WGS) entry which is preliminary data.</text>
</comment>
<evidence type="ECO:0000256" key="10">
    <source>
        <dbReference type="ARBA" id="ARBA00025217"/>
    </source>
</evidence>
<dbReference type="AlphaFoldDB" id="A0A0C2P4M3"/>
<dbReference type="Pfam" id="PF06827">
    <property type="entry name" value="zf-FPG_IleRS"/>
    <property type="match status" value="1"/>
</dbReference>
<keyword evidence="4 12" id="KW-0479">Metal-binding</keyword>
<accession>A0A0C2P4M3</accession>
<organism evidence="16 17">
    <name type="scientific">Vibrio renipiscarius</name>
    <dbReference type="NCBI Taxonomy" id="1461322"/>
    <lineage>
        <taxon>Bacteria</taxon>
        <taxon>Pseudomonadati</taxon>
        <taxon>Pseudomonadota</taxon>
        <taxon>Gammaproteobacteria</taxon>
        <taxon>Vibrionales</taxon>
        <taxon>Vibrionaceae</taxon>
        <taxon>Vibrio</taxon>
    </lineage>
</organism>
<proteinExistence type="inferred from homology"/>
<comment type="catalytic activity">
    <reaction evidence="11 12">
        <text>tRNA(Ile) + L-isoleucine + ATP = L-isoleucyl-tRNA(Ile) + AMP + diphosphate</text>
        <dbReference type="Rhea" id="RHEA:11060"/>
        <dbReference type="Rhea" id="RHEA-COMP:9666"/>
        <dbReference type="Rhea" id="RHEA-COMP:9695"/>
        <dbReference type="ChEBI" id="CHEBI:30616"/>
        <dbReference type="ChEBI" id="CHEBI:33019"/>
        <dbReference type="ChEBI" id="CHEBI:58045"/>
        <dbReference type="ChEBI" id="CHEBI:78442"/>
        <dbReference type="ChEBI" id="CHEBI:78528"/>
        <dbReference type="ChEBI" id="CHEBI:456215"/>
        <dbReference type="EC" id="6.1.1.5"/>
    </reaction>
</comment>
<evidence type="ECO:0000256" key="7">
    <source>
        <dbReference type="ARBA" id="ARBA00022840"/>
    </source>
</evidence>
<evidence type="ECO:0000313" key="17">
    <source>
        <dbReference type="Proteomes" id="UP000031672"/>
    </source>
</evidence>
<dbReference type="SUPFAM" id="SSF52374">
    <property type="entry name" value="Nucleotidylyl transferase"/>
    <property type="match status" value="1"/>
</dbReference>
<dbReference type="NCBIfam" id="TIGR00392">
    <property type="entry name" value="ileS"/>
    <property type="match status" value="1"/>
</dbReference>
<dbReference type="FunFam" id="3.40.50.620:FF:000048">
    <property type="entry name" value="Isoleucine--tRNA ligase"/>
    <property type="match status" value="1"/>
</dbReference>
<comment type="similarity">
    <text evidence="1 12">Belongs to the class-I aminoacyl-tRNA synthetase family. IleS type 1 subfamily.</text>
</comment>
<comment type="subunit">
    <text evidence="12">Monomer.</text>
</comment>
<dbReference type="RefSeq" id="WP_040990707.1">
    <property type="nucleotide sequence ID" value="NZ_JTKH01000021.1"/>
</dbReference>
<dbReference type="Gene3D" id="3.40.50.620">
    <property type="entry name" value="HUPs"/>
    <property type="match status" value="2"/>
</dbReference>
<reference evidence="16 17" key="1">
    <citation type="submission" date="2014-11" db="EMBL/GenBank/DDBJ databases">
        <title>Draft Genome Sequence of Vibrio piscirenalis strains CECT 8603T and CECT 8604, two marine Gammaproteobacterium isolated from cultured gilthead sea bream (Sparus aurata).</title>
        <authorList>
            <person name="Arahal D.R."/>
            <person name="Rodrigo-Torres L."/>
            <person name="Lucena T."/>
            <person name="Pujalte M.J."/>
        </authorList>
    </citation>
    <scope>NUCLEOTIDE SEQUENCE [LARGE SCALE GENOMIC DNA]</scope>
    <source>
        <strain evidence="16 17">DCR 1-4-2</strain>
    </source>
</reference>
<dbReference type="InterPro" id="IPR033708">
    <property type="entry name" value="Anticodon_Ile_BEm"/>
</dbReference>
<dbReference type="Gene3D" id="1.10.730.20">
    <property type="match status" value="1"/>
</dbReference>
<dbReference type="InterPro" id="IPR050081">
    <property type="entry name" value="Ile-tRNA_ligase"/>
</dbReference>
<dbReference type="Proteomes" id="UP000031672">
    <property type="component" value="Unassembled WGS sequence"/>
</dbReference>
<evidence type="ECO:0000256" key="2">
    <source>
        <dbReference type="ARBA" id="ARBA00022490"/>
    </source>
</evidence>
<dbReference type="InterPro" id="IPR009008">
    <property type="entry name" value="Val/Leu/Ile-tRNA-synth_edit"/>
</dbReference>
<dbReference type="InterPro" id="IPR009080">
    <property type="entry name" value="tRNAsynth_Ia_anticodon-bd"/>
</dbReference>
<dbReference type="InterPro" id="IPR001412">
    <property type="entry name" value="aa-tRNA-synth_I_CS"/>
</dbReference>
<dbReference type="FunFam" id="1.10.730.20:FF:000001">
    <property type="entry name" value="Isoleucine--tRNA ligase"/>
    <property type="match status" value="1"/>
</dbReference>
<keyword evidence="7 12" id="KW-0067">ATP-binding</keyword>
<dbReference type="HAMAP" id="MF_02002">
    <property type="entry name" value="Ile_tRNA_synth_type1"/>
    <property type="match status" value="1"/>
</dbReference>
<evidence type="ECO:0000256" key="8">
    <source>
        <dbReference type="ARBA" id="ARBA00022917"/>
    </source>
</evidence>
<dbReference type="PROSITE" id="PS00178">
    <property type="entry name" value="AA_TRNA_LIGASE_I"/>
    <property type="match status" value="1"/>
</dbReference>
<feature type="binding site" evidence="12">
    <location>
        <position position="932"/>
    </location>
    <ligand>
        <name>Zn(2+)</name>
        <dbReference type="ChEBI" id="CHEBI:29105"/>
    </ligand>
</feature>
<dbReference type="InterPro" id="IPR002300">
    <property type="entry name" value="aa-tRNA-synth_Ia"/>
</dbReference>
<dbReference type="InterPro" id="IPR002301">
    <property type="entry name" value="Ile-tRNA-ligase"/>
</dbReference>
<feature type="domain" description="Methionyl/Valyl/Leucyl/Isoleucyl-tRNA synthetase anticodon-binding" evidence="15">
    <location>
        <begin position="694"/>
        <end position="849"/>
    </location>
</feature>
<dbReference type="EMBL" id="JTKH01000021">
    <property type="protein sequence ID" value="KII77431.1"/>
    <property type="molecule type" value="Genomic_DNA"/>
</dbReference>
<dbReference type="PRINTS" id="PR00984">
    <property type="entry name" value="TRNASYNTHILE"/>
</dbReference>
<feature type="binding site" evidence="12">
    <location>
        <position position="909"/>
    </location>
    <ligand>
        <name>Zn(2+)</name>
        <dbReference type="ChEBI" id="CHEBI:29105"/>
    </ligand>
</feature>
<feature type="binding site" evidence="12">
    <location>
        <position position="570"/>
    </location>
    <ligand>
        <name>L-isoleucyl-5'-AMP</name>
        <dbReference type="ChEBI" id="CHEBI:178002"/>
    </ligand>
</feature>
<dbReference type="GO" id="GO:0002161">
    <property type="term" value="F:aminoacyl-tRNA deacylase activity"/>
    <property type="evidence" value="ECO:0007669"/>
    <property type="project" value="InterPro"/>
</dbReference>
<comment type="domain">
    <text evidence="12">IleRS has two distinct active sites: one for aminoacylation and one for editing. The misactivated valine is translocated from the active site to the editing site, which sterically excludes the correctly activated isoleucine. The single editing site contains two valyl binding pockets, one specific for each substrate (Val-AMP or Val-tRNA(Ile)).</text>
</comment>
<feature type="binding site" evidence="12">
    <location>
        <position position="912"/>
    </location>
    <ligand>
        <name>Zn(2+)</name>
        <dbReference type="ChEBI" id="CHEBI:29105"/>
    </ligand>
</feature>
<dbReference type="GO" id="GO:0005524">
    <property type="term" value="F:ATP binding"/>
    <property type="evidence" value="ECO:0007669"/>
    <property type="project" value="UniProtKB-UniRule"/>
</dbReference>
<feature type="domain" description="Aminoacyl-tRNA synthetase class Ia" evidence="13">
    <location>
        <begin position="28"/>
        <end position="649"/>
    </location>
</feature>
<dbReference type="Pfam" id="PF00133">
    <property type="entry name" value="tRNA-synt_1"/>
    <property type="match status" value="1"/>
</dbReference>
<dbReference type="GO" id="GO:0005829">
    <property type="term" value="C:cytosol"/>
    <property type="evidence" value="ECO:0007669"/>
    <property type="project" value="TreeGrafter"/>
</dbReference>
<dbReference type="GO" id="GO:0004822">
    <property type="term" value="F:isoleucine-tRNA ligase activity"/>
    <property type="evidence" value="ECO:0007669"/>
    <property type="project" value="UniProtKB-UniRule"/>
</dbReference>
<feature type="short sequence motif" description="'HIGH' region" evidence="12">
    <location>
        <begin position="58"/>
        <end position="68"/>
    </location>
</feature>
<feature type="binding site" evidence="12">
    <location>
        <position position="929"/>
    </location>
    <ligand>
        <name>Zn(2+)</name>
        <dbReference type="ChEBI" id="CHEBI:29105"/>
    </ligand>
</feature>
<keyword evidence="8 12" id="KW-0648">Protein biosynthesis</keyword>
<sequence length="946" mass="105480">MSEYKDTLNLPDTGFPMRGNLANREPEMLERWYKEDLYGEIRKAKKGKKSFVLHDGPPYANGDIHIGHALNKILKDIIIKSKTLSGFDAPYVPGWDCHGLPIELMVEKKVGKPGQKVTAAEFREKCREYAAGQVEGQKESFKRLGIMGEWDKPYRTMDFVTEANIIRALGKIADKGHLLKGFKPVHWCTDCGSALAEAEVEYKDKVSPSIDVKFAAADEAAVLAKFALADNHAGEGELSIVIWTTTPWTLPANRAVCLRDDLEYVLIQVEANGDVPAQRIIVAAELAKDAMDRAGIEHFHNLGFAKGADLELLQFNHPFYDFTVPAILGDHVTTESGTGVVHTAPGHGQEDFVVGQKYGLEVANPVGSNGVYLPDTPLFAGQHVFKANDSVLEVLKEKGALLHHHAYEHSYPHCWRHKTPIIFRATPQWFISMDQAGLRAKALESIKGVQWMPEWGQSRIEGMIEGRPEWCISRQRTWGVPIALFVHKETAELHPNSLELIEKVAKLVEEKGIQAWWDVDAAELMGADDAVNYEKVLDTLDVWFDSGVTHYSVVDSREEFNGHSADLYLEGSDQHRGWFQSSLISSIAMKDVAPYKQVLTHGFVVDGHGRKMSKSIGNVVAPKDVTNKLGADILRLWVASTDYTGEVAVSDEILKRSADAYRRIRNTARFFLANLNGFNPETDLVPAEEMVALDRWAVGRALAAQEEIVKAYDEYNTHGVTQRLMQFCSIEMGSFYLDVIKDRQYTAKRGGHAQRSCQTALYYIVEALVRWMAPIMSFTADEIWNEMPGQRDKFVFTGEWFDGLFGLAENEELNNEFWAEIQAVRGSVNKLLEAARSEKVIGGALQAEITLFADEALAAKINKLEDELRFVLLTSKASIKPLAEKTDAAKETDIEGLLVEVAASEGEKCDRCWHHTADVGTIAGHETICGRCVTNIDGEGEVRKFA</sequence>
<evidence type="ECO:0000259" key="15">
    <source>
        <dbReference type="Pfam" id="PF08264"/>
    </source>
</evidence>
<dbReference type="SUPFAM" id="SSF50677">
    <property type="entry name" value="ValRS/IleRS/LeuRS editing domain"/>
    <property type="match status" value="1"/>
</dbReference>
<keyword evidence="6 12" id="KW-0862">Zinc</keyword>
<dbReference type="InterPro" id="IPR014729">
    <property type="entry name" value="Rossmann-like_a/b/a_fold"/>
</dbReference>
<evidence type="ECO:0000256" key="6">
    <source>
        <dbReference type="ARBA" id="ARBA00022833"/>
    </source>
</evidence>
<keyword evidence="5 12" id="KW-0547">Nucleotide-binding</keyword>
<evidence type="ECO:0000256" key="4">
    <source>
        <dbReference type="ARBA" id="ARBA00022723"/>
    </source>
</evidence>
<dbReference type="Pfam" id="PF08264">
    <property type="entry name" value="Anticodon_1"/>
    <property type="match status" value="1"/>
</dbReference>
<feature type="short sequence motif" description="'KMSKS' region" evidence="12">
    <location>
        <begin position="611"/>
        <end position="615"/>
    </location>
</feature>
<feature type="binding site" evidence="12">
    <location>
        <position position="614"/>
    </location>
    <ligand>
        <name>ATP</name>
        <dbReference type="ChEBI" id="CHEBI:30616"/>
    </ligand>
</feature>
<comment type="subcellular location">
    <subcellularLocation>
        <location evidence="12">Cytoplasm</location>
    </subcellularLocation>
</comment>
<dbReference type="STRING" id="1461322.OJ16_11260"/>
<dbReference type="PANTHER" id="PTHR42765:SF1">
    <property type="entry name" value="ISOLEUCINE--TRNA LIGASE, MITOCHONDRIAL"/>
    <property type="match status" value="1"/>
</dbReference>
<dbReference type="EC" id="6.1.1.5" evidence="12"/>
<dbReference type="CDD" id="cd07960">
    <property type="entry name" value="Anticodon_Ia_Ile_BEm"/>
    <property type="match status" value="1"/>
</dbReference>
<evidence type="ECO:0000256" key="5">
    <source>
        <dbReference type="ARBA" id="ARBA00022741"/>
    </source>
</evidence>
<dbReference type="GO" id="GO:0006428">
    <property type="term" value="P:isoleucyl-tRNA aminoacylation"/>
    <property type="evidence" value="ECO:0007669"/>
    <property type="project" value="UniProtKB-UniRule"/>
</dbReference>
<dbReference type="GO" id="GO:0000049">
    <property type="term" value="F:tRNA binding"/>
    <property type="evidence" value="ECO:0007669"/>
    <property type="project" value="InterPro"/>
</dbReference>
<keyword evidence="3 12" id="KW-0436">Ligase</keyword>
<dbReference type="Gene3D" id="3.90.740.10">
    <property type="entry name" value="Valyl/Leucyl/Isoleucyl-tRNA synthetase, editing domain"/>
    <property type="match status" value="1"/>
</dbReference>
<dbReference type="GO" id="GO:0008270">
    <property type="term" value="F:zinc ion binding"/>
    <property type="evidence" value="ECO:0007669"/>
    <property type="project" value="UniProtKB-UniRule"/>
</dbReference>
<evidence type="ECO:0000256" key="11">
    <source>
        <dbReference type="ARBA" id="ARBA00048359"/>
    </source>
</evidence>